<dbReference type="AlphaFoldDB" id="A0A9X3UHB4"/>
<gene>
    <name evidence="1" type="ORF">OQ273_06655</name>
</gene>
<name>A0A9X3UHB4_9HYPH</name>
<dbReference type="InterPro" id="IPR045499">
    <property type="entry name" value="DUF6492"/>
</dbReference>
<comment type="caution">
    <text evidence="1">The sequence shown here is derived from an EMBL/GenBank/DDBJ whole genome shotgun (WGS) entry which is preliminary data.</text>
</comment>
<sequence>MTDIDHVVCVASLSDLDIWRHSHHYILNHIGARHYTVYVPAADLLEFRAATDARFGVSCELEVLDGEDKTSIASRLPDMLKPRAGWYLQQFVKLRALRQGGEDAVNLIWDADTLPVRNLQFVTEGRLLVYKAREYHQPYFDTIQRLTGLHRTVDYSFIAQCLAVKKHWVDDLCHLIEMRTGMDLIEAVMSNLDHKSGSEFSEYETLGTYMSVRHEKEYTLTDHQWERYGYSLFNGPQKLSARKVKCLSKYVDFVAFEKWDRRKRLHSRIARRAVSPYWYKTVFAA</sequence>
<organism evidence="1 2">
    <name type="scientific">Hoeflea prorocentri</name>
    <dbReference type="NCBI Taxonomy" id="1922333"/>
    <lineage>
        <taxon>Bacteria</taxon>
        <taxon>Pseudomonadati</taxon>
        <taxon>Pseudomonadota</taxon>
        <taxon>Alphaproteobacteria</taxon>
        <taxon>Hyphomicrobiales</taxon>
        <taxon>Rhizobiaceae</taxon>
        <taxon>Hoeflea</taxon>
    </lineage>
</organism>
<evidence type="ECO:0000313" key="2">
    <source>
        <dbReference type="Proteomes" id="UP001151234"/>
    </source>
</evidence>
<evidence type="ECO:0000313" key="1">
    <source>
        <dbReference type="EMBL" id="MDA5398250.1"/>
    </source>
</evidence>
<proteinExistence type="predicted"/>
<accession>A0A9X3UHB4</accession>
<dbReference type="Proteomes" id="UP001151234">
    <property type="component" value="Unassembled WGS sequence"/>
</dbReference>
<protein>
    <submittedName>
        <fullName evidence="1">DUF6492 family protein</fullName>
    </submittedName>
</protein>
<dbReference type="RefSeq" id="WP_267989685.1">
    <property type="nucleotide sequence ID" value="NZ_JAPJZI010000001.1"/>
</dbReference>
<dbReference type="Pfam" id="PF20102">
    <property type="entry name" value="DUF6492"/>
    <property type="match status" value="1"/>
</dbReference>
<reference evidence="1" key="1">
    <citation type="submission" date="2022-11" db="EMBL/GenBank/DDBJ databases">
        <title>Draft genome sequence of Hoeflea poritis E7-10 and Hoeflea prorocentri PM5-8, separated from scleractinian coral Porites lutea and marine dinoflagellate.</title>
        <authorList>
            <person name="Zhang G."/>
            <person name="Wei Q."/>
            <person name="Cai L."/>
        </authorList>
    </citation>
    <scope>NUCLEOTIDE SEQUENCE</scope>
    <source>
        <strain evidence="1">PM5-8</strain>
    </source>
</reference>
<dbReference type="EMBL" id="JAPJZI010000001">
    <property type="protein sequence ID" value="MDA5398250.1"/>
    <property type="molecule type" value="Genomic_DNA"/>
</dbReference>
<keyword evidence="2" id="KW-1185">Reference proteome</keyword>